<sequence length="125" mass="13999">METSQFICLCQACSTKPVLPKFVHGCICNYPPACKSPFGDSIFFSTHHPTLLPACLHFGVHHHNRGLTFTENSGTRGQNSRSTTVKQWEMTSTCLGKNDMRPKSKSKKLLNMRTLQTFAISKPKL</sequence>
<keyword evidence="2" id="KW-1185">Reference proteome</keyword>
<name>A0ABV0V8K6_9TELE</name>
<gene>
    <name evidence="1" type="ORF">ILYODFUR_027221</name>
</gene>
<reference evidence="1 2" key="1">
    <citation type="submission" date="2021-06" db="EMBL/GenBank/DDBJ databases">
        <authorList>
            <person name="Palmer J.M."/>
        </authorList>
    </citation>
    <scope>NUCLEOTIDE SEQUENCE [LARGE SCALE GENOMIC DNA]</scope>
    <source>
        <strain evidence="2">if_2019</strain>
        <tissue evidence="1">Muscle</tissue>
    </source>
</reference>
<protein>
    <submittedName>
        <fullName evidence="1">Uncharacterized protein</fullName>
    </submittedName>
</protein>
<proteinExistence type="predicted"/>
<evidence type="ECO:0000313" key="1">
    <source>
        <dbReference type="EMBL" id="MEQ2252968.1"/>
    </source>
</evidence>
<dbReference type="Proteomes" id="UP001482620">
    <property type="component" value="Unassembled WGS sequence"/>
</dbReference>
<dbReference type="EMBL" id="JAHRIQ010096236">
    <property type="protein sequence ID" value="MEQ2252968.1"/>
    <property type="molecule type" value="Genomic_DNA"/>
</dbReference>
<organism evidence="1 2">
    <name type="scientific">Ilyodon furcidens</name>
    <name type="common">goldbreast splitfin</name>
    <dbReference type="NCBI Taxonomy" id="33524"/>
    <lineage>
        <taxon>Eukaryota</taxon>
        <taxon>Metazoa</taxon>
        <taxon>Chordata</taxon>
        <taxon>Craniata</taxon>
        <taxon>Vertebrata</taxon>
        <taxon>Euteleostomi</taxon>
        <taxon>Actinopterygii</taxon>
        <taxon>Neopterygii</taxon>
        <taxon>Teleostei</taxon>
        <taxon>Neoteleostei</taxon>
        <taxon>Acanthomorphata</taxon>
        <taxon>Ovalentaria</taxon>
        <taxon>Atherinomorphae</taxon>
        <taxon>Cyprinodontiformes</taxon>
        <taxon>Goodeidae</taxon>
        <taxon>Ilyodon</taxon>
    </lineage>
</organism>
<accession>A0ABV0V8K6</accession>
<comment type="caution">
    <text evidence="1">The sequence shown here is derived from an EMBL/GenBank/DDBJ whole genome shotgun (WGS) entry which is preliminary data.</text>
</comment>
<evidence type="ECO:0000313" key="2">
    <source>
        <dbReference type="Proteomes" id="UP001482620"/>
    </source>
</evidence>